<proteinExistence type="predicted"/>
<comment type="caution">
    <text evidence="2">The sequence shown here is derived from an EMBL/GenBank/DDBJ whole genome shotgun (WGS) entry which is preliminary data.</text>
</comment>
<evidence type="ECO:0000313" key="2">
    <source>
        <dbReference type="EMBL" id="CAG8617371.1"/>
    </source>
</evidence>
<organism evidence="2 3">
    <name type="scientific">Funneliformis mosseae</name>
    <name type="common">Endomycorrhizal fungus</name>
    <name type="synonym">Glomus mosseae</name>
    <dbReference type="NCBI Taxonomy" id="27381"/>
    <lineage>
        <taxon>Eukaryota</taxon>
        <taxon>Fungi</taxon>
        <taxon>Fungi incertae sedis</taxon>
        <taxon>Mucoromycota</taxon>
        <taxon>Glomeromycotina</taxon>
        <taxon>Glomeromycetes</taxon>
        <taxon>Glomerales</taxon>
        <taxon>Glomeraceae</taxon>
        <taxon>Funneliformis</taxon>
    </lineage>
</organism>
<keyword evidence="3" id="KW-1185">Reference proteome</keyword>
<dbReference type="Pfam" id="PF13649">
    <property type="entry name" value="Methyltransf_25"/>
    <property type="match status" value="1"/>
</dbReference>
<accession>A0A9N9GMX4</accession>
<dbReference type="AlphaFoldDB" id="A0A9N9GMX4"/>
<name>A0A9N9GMX4_FUNMO</name>
<gene>
    <name evidence="2" type="ORF">FMOSSE_LOCUS9790</name>
</gene>
<dbReference type="SUPFAM" id="SSF53335">
    <property type="entry name" value="S-adenosyl-L-methionine-dependent methyltransferases"/>
    <property type="match status" value="1"/>
</dbReference>
<dbReference type="InterPro" id="IPR029063">
    <property type="entry name" value="SAM-dependent_MTases_sf"/>
</dbReference>
<feature type="non-terminal residue" evidence="2">
    <location>
        <position position="321"/>
    </location>
</feature>
<evidence type="ECO:0000259" key="1">
    <source>
        <dbReference type="Pfam" id="PF13649"/>
    </source>
</evidence>
<protein>
    <submittedName>
        <fullName evidence="2">492_t:CDS:1</fullName>
    </submittedName>
</protein>
<dbReference type="Gene3D" id="3.40.50.150">
    <property type="entry name" value="Vaccinia Virus protein VP39"/>
    <property type="match status" value="1"/>
</dbReference>
<dbReference type="EMBL" id="CAJVPP010002983">
    <property type="protein sequence ID" value="CAG8617371.1"/>
    <property type="molecule type" value="Genomic_DNA"/>
</dbReference>
<dbReference type="PANTHER" id="PTHR43591:SF24">
    <property type="entry name" value="2-METHOXY-6-POLYPRENYL-1,4-BENZOQUINOL METHYLASE, MITOCHONDRIAL"/>
    <property type="match status" value="1"/>
</dbReference>
<dbReference type="InterPro" id="IPR041698">
    <property type="entry name" value="Methyltransf_25"/>
</dbReference>
<dbReference type="GO" id="GO:0008168">
    <property type="term" value="F:methyltransferase activity"/>
    <property type="evidence" value="ECO:0007669"/>
    <property type="project" value="TreeGrafter"/>
</dbReference>
<evidence type="ECO:0000313" key="3">
    <source>
        <dbReference type="Proteomes" id="UP000789375"/>
    </source>
</evidence>
<dbReference type="PANTHER" id="PTHR43591">
    <property type="entry name" value="METHYLTRANSFERASE"/>
    <property type="match status" value="1"/>
</dbReference>
<sequence>MEVAMGKRLSKFDQGKRTTTAVPQREIQSIYCYKGDRKFLNLSNVNYMYPIDDNESDRIQENYNLYRYVWNDNFSAPVKDLLNSNGSQVLDIGCGPAMWTLEMATEYPKSKFVGIDIAPTFPVRVKPNNVEFLQENILTGLPYADNTFDFVICRFMMFAFTTKDWEVAIKEICRVCKVGGYIEFMEKDILFWNEGNFTRKARLCFVEELRTKKKIETLISPKIPRFIAKTKQFPVIYHTERSVPLGKWGGVLGENYKFIYTWGAKNLKSIMKDCGYNEREWDSIVDKCMKELSDNDGYDKIHRFWAKKEEILQDVESYIIE</sequence>
<feature type="domain" description="Methyltransferase" evidence="1">
    <location>
        <begin position="89"/>
        <end position="180"/>
    </location>
</feature>
<dbReference type="Proteomes" id="UP000789375">
    <property type="component" value="Unassembled WGS sequence"/>
</dbReference>
<dbReference type="CDD" id="cd02440">
    <property type="entry name" value="AdoMet_MTases"/>
    <property type="match status" value="1"/>
</dbReference>
<reference evidence="2" key="1">
    <citation type="submission" date="2021-06" db="EMBL/GenBank/DDBJ databases">
        <authorList>
            <person name="Kallberg Y."/>
            <person name="Tangrot J."/>
            <person name="Rosling A."/>
        </authorList>
    </citation>
    <scope>NUCLEOTIDE SEQUENCE</scope>
    <source>
        <strain evidence="2">87-6 pot B 2015</strain>
    </source>
</reference>